<dbReference type="GeneID" id="100909859"/>
<dbReference type="KEGG" id="rno:100909859"/>
<name>A0A8I6GAP3_RAT</name>
<reference evidence="4" key="1">
    <citation type="submission" date="2024-01" db="EMBL/GenBank/DDBJ databases">
        <title>GRCr8: a new rat reference genome assembly contstructed from accurate long reads and long range scaffolding.</title>
        <authorList>
            <person name="Doris P.A."/>
            <person name="Kalbfleisch T."/>
            <person name="Li K."/>
            <person name="Howe K."/>
            <person name="Wood J."/>
        </authorList>
    </citation>
    <scope>NUCLEOTIDE SEQUENCE [LARGE SCALE GENOMIC DNA]</scope>
    <source>
        <strain evidence="4">Brown Norway</strain>
    </source>
</reference>
<evidence type="ECO:0000313" key="6">
    <source>
        <dbReference type="RGD" id="6501168"/>
    </source>
</evidence>
<accession>A0A8I6GAP3</accession>
<keyword evidence="2" id="KW-1133">Transmembrane helix</keyword>
<keyword evidence="3" id="KW-0732">Signal</keyword>
<dbReference type="GeneTree" id="ENSGT00850000133613"/>
<feature type="region of interest" description="Disordered" evidence="1">
    <location>
        <begin position="120"/>
        <end position="155"/>
    </location>
</feature>
<keyword evidence="2" id="KW-0472">Membrane</keyword>
<evidence type="ECO:0000256" key="3">
    <source>
        <dbReference type="SAM" id="SignalP"/>
    </source>
</evidence>
<dbReference type="OMA" id="RNTQKSY"/>
<keyword evidence="5" id="KW-1185">Reference proteome</keyword>
<feature type="compositionally biased region" description="Basic and acidic residues" evidence="1">
    <location>
        <begin position="142"/>
        <end position="152"/>
    </location>
</feature>
<feature type="transmembrane region" description="Helical" evidence="2">
    <location>
        <begin position="196"/>
        <end position="221"/>
    </location>
</feature>
<gene>
    <name evidence="4 6" type="primary">C9h2orf92</name>
    <name evidence="6" type="synonym">LOC100909859</name>
</gene>
<evidence type="ECO:0000256" key="1">
    <source>
        <dbReference type="SAM" id="MobiDB-lite"/>
    </source>
</evidence>
<dbReference type="RefSeq" id="NP_001420343.1">
    <property type="nucleotide sequence ID" value="NM_001433414.1"/>
</dbReference>
<feature type="chain" id="PRO_5035309716" evidence="3">
    <location>
        <begin position="22"/>
        <end position="270"/>
    </location>
</feature>
<dbReference type="Proteomes" id="UP000002494">
    <property type="component" value="Chromosome 9"/>
</dbReference>
<evidence type="ECO:0000256" key="2">
    <source>
        <dbReference type="SAM" id="Phobius"/>
    </source>
</evidence>
<evidence type="ECO:0000313" key="4">
    <source>
        <dbReference type="Ensembl" id="ENSRNOP00000084572.1"/>
    </source>
</evidence>
<dbReference type="RGD" id="6501168">
    <property type="gene designation" value="C9h2orf92"/>
</dbReference>
<sequence length="270" mass="30467">MSDVVFFSFVVFLGSRWGAEPLSIPVTEGVENEFSSSSKHLEEDMAKLFDEIVLQVFPSTLDGTSTAGRLITGRDVNETYLHHNGVSDSVLASSSYQQDDYLDKIFDEILWQVFSNNSKYSSEDDARTTDQPVTRKVSNKTHAAEKNKDKEPSLFNRDLSHQLTAGGKEALQENAQVAYRESPPCSQLLSFLQKNIISATTAMASILLVAVLVVLMLVMCVRRRQPKFSPAKMTYNIFIMNGKAWWQNSQDKHLKKFTGKQKYPKFNSFV</sequence>
<organism evidence="4 5">
    <name type="scientific">Rattus norvegicus</name>
    <name type="common">Rat</name>
    <dbReference type="NCBI Taxonomy" id="10116"/>
    <lineage>
        <taxon>Eukaryota</taxon>
        <taxon>Metazoa</taxon>
        <taxon>Chordata</taxon>
        <taxon>Craniata</taxon>
        <taxon>Vertebrata</taxon>
        <taxon>Euteleostomi</taxon>
        <taxon>Mammalia</taxon>
        <taxon>Eutheria</taxon>
        <taxon>Euarchontoglires</taxon>
        <taxon>Glires</taxon>
        <taxon>Rodentia</taxon>
        <taxon>Myomorpha</taxon>
        <taxon>Muroidea</taxon>
        <taxon>Muridae</taxon>
        <taxon>Murinae</taxon>
        <taxon>Rattus</taxon>
    </lineage>
</organism>
<dbReference type="Ensembl" id="ENSRNOT00000085189.3">
    <property type="protein sequence ID" value="ENSRNOP00000084572.1"/>
    <property type="gene ID" value="ENSRNOG00000052570.3"/>
</dbReference>
<dbReference type="OrthoDB" id="9838280at2759"/>
<feature type="signal peptide" evidence="3">
    <location>
        <begin position="1"/>
        <end position="21"/>
    </location>
</feature>
<reference evidence="4" key="3">
    <citation type="submission" date="2025-09" db="UniProtKB">
        <authorList>
            <consortium name="Ensembl"/>
        </authorList>
    </citation>
    <scope>IDENTIFICATION</scope>
    <source>
        <strain evidence="4">Brown Norway</strain>
    </source>
</reference>
<dbReference type="CTD" id="100909859"/>
<dbReference type="AGR" id="RGD:6501168"/>
<reference evidence="4" key="2">
    <citation type="submission" date="2025-08" db="UniProtKB">
        <authorList>
            <consortium name="Ensembl"/>
        </authorList>
    </citation>
    <scope>IDENTIFICATION</scope>
    <source>
        <strain evidence="4">Brown Norway</strain>
    </source>
</reference>
<proteinExistence type="predicted"/>
<keyword evidence="2" id="KW-0812">Transmembrane</keyword>
<evidence type="ECO:0000313" key="5">
    <source>
        <dbReference type="Proteomes" id="UP000002494"/>
    </source>
</evidence>
<dbReference type="AlphaFoldDB" id="A0A8I6GAP3"/>
<protein>
    <submittedName>
        <fullName evidence="4">Similar to human chromosome 2 open reading frame 92</fullName>
    </submittedName>
</protein>